<feature type="transmembrane region" description="Helical" evidence="8">
    <location>
        <begin position="92"/>
        <end position="113"/>
    </location>
</feature>
<evidence type="ECO:0000256" key="2">
    <source>
        <dbReference type="ARBA" id="ARBA00006117"/>
    </source>
</evidence>
<evidence type="ECO:0000256" key="7">
    <source>
        <dbReference type="ARBA" id="ARBA00023136"/>
    </source>
</evidence>
<feature type="transmembrane region" description="Helical" evidence="8">
    <location>
        <begin position="259"/>
        <end position="281"/>
    </location>
</feature>
<gene>
    <name evidence="9" type="ORF">R54839_PPFHFPJH_01050</name>
</gene>
<comment type="similarity">
    <text evidence="2">Belongs to the GRP transporter (TC 2.A.7.5) family.</text>
</comment>
<feature type="transmembrane region" description="Helical" evidence="8">
    <location>
        <begin position="6"/>
        <end position="22"/>
    </location>
</feature>
<keyword evidence="7 8" id="KW-0472">Membrane</keyword>
<feature type="transmembrane region" description="Helical" evidence="8">
    <location>
        <begin position="232"/>
        <end position="253"/>
    </location>
</feature>
<evidence type="ECO:0000256" key="4">
    <source>
        <dbReference type="ARBA" id="ARBA00022597"/>
    </source>
</evidence>
<dbReference type="Proteomes" id="UP001314261">
    <property type="component" value="Unassembled WGS sequence"/>
</dbReference>
<evidence type="ECO:0000256" key="6">
    <source>
        <dbReference type="ARBA" id="ARBA00022989"/>
    </source>
</evidence>
<dbReference type="RefSeq" id="WP_187753491.1">
    <property type="nucleotide sequence ID" value="NZ_CAUZLK010000002.1"/>
</dbReference>
<dbReference type="Pfam" id="PF06800">
    <property type="entry name" value="Sugar_transport"/>
    <property type="match status" value="1"/>
</dbReference>
<feature type="transmembrane region" description="Helical" evidence="8">
    <location>
        <begin position="197"/>
        <end position="220"/>
    </location>
</feature>
<keyword evidence="10" id="KW-1185">Reference proteome</keyword>
<keyword evidence="4" id="KW-0762">Sugar transport</keyword>
<feature type="transmembrane region" description="Helical" evidence="8">
    <location>
        <begin position="63"/>
        <end position="85"/>
    </location>
</feature>
<comment type="caution">
    <text evidence="9">The sequence shown here is derived from an EMBL/GenBank/DDBJ whole genome shotgun (WGS) entry which is preliminary data.</text>
</comment>
<dbReference type="InterPro" id="IPR037185">
    <property type="entry name" value="EmrE-like"/>
</dbReference>
<keyword evidence="5 8" id="KW-0812">Transmembrane</keyword>
<evidence type="ECO:0000256" key="5">
    <source>
        <dbReference type="ARBA" id="ARBA00022692"/>
    </source>
</evidence>
<comment type="subcellular location">
    <subcellularLocation>
        <location evidence="1">Cell membrane</location>
        <topology evidence="1">Multi-pass membrane protein</topology>
    </subcellularLocation>
</comment>
<dbReference type="PANTHER" id="PTHR16119:SF17">
    <property type="entry name" value="TRANSMEMBRANE PROTEIN 144"/>
    <property type="match status" value="1"/>
</dbReference>
<dbReference type="InterPro" id="IPR010651">
    <property type="entry name" value="Sugar_transport"/>
</dbReference>
<feature type="transmembrane region" description="Helical" evidence="8">
    <location>
        <begin position="158"/>
        <end position="177"/>
    </location>
</feature>
<reference evidence="9 10" key="1">
    <citation type="submission" date="2023-10" db="EMBL/GenBank/DDBJ databases">
        <authorList>
            <person name="Botero Cardona J."/>
        </authorList>
    </citation>
    <scope>NUCLEOTIDE SEQUENCE [LARGE SCALE GENOMIC DNA]</scope>
    <source>
        <strain evidence="9 10">R-54839</strain>
    </source>
</reference>
<feature type="transmembrane region" description="Helical" evidence="8">
    <location>
        <begin position="34"/>
        <end position="57"/>
    </location>
</feature>
<sequence>MDFAIIFALLPALFWGSVGIVATKMGGSAAQQTLGMSAGALLFGLLLMFGFVLPSGFYFGPEIWIVGMLSGLVWALGTAFQLMLYKQLGVSLGLALSTAGQIVMNALLAATILGEWSTIAMWLVGSVSIVLVVIGAIFVSKPDQKNAASVKVSSKSILYLALSTVGFMIYFVLPNFLAKIGYVPAEVKQAGNGLNYMTAIVGPQAFGQFIGSILIVLFVFHEGKTMVEKSTWKNMGTGIVWALGNIFMFISAANPAVGQTIATTLSQLNVVVGTLGGIYLLNEKKSSMQMKAIIIGTVLILIGAMLIGNIHSFA</sequence>
<evidence type="ECO:0000256" key="8">
    <source>
        <dbReference type="SAM" id="Phobius"/>
    </source>
</evidence>
<name>A0ABM9MW93_9LACO</name>
<evidence type="ECO:0000256" key="3">
    <source>
        <dbReference type="ARBA" id="ARBA00022448"/>
    </source>
</evidence>
<proteinExistence type="inferred from homology"/>
<dbReference type="SUPFAM" id="SSF103481">
    <property type="entry name" value="Multidrug resistance efflux transporter EmrE"/>
    <property type="match status" value="2"/>
</dbReference>
<dbReference type="PANTHER" id="PTHR16119">
    <property type="entry name" value="TRANSMEMBRANE PROTEIN 144"/>
    <property type="match status" value="1"/>
</dbReference>
<evidence type="ECO:0000256" key="1">
    <source>
        <dbReference type="ARBA" id="ARBA00004651"/>
    </source>
</evidence>
<protein>
    <submittedName>
        <fullName evidence="9">Glucose uptake protein GlcU (GlcU)</fullName>
    </submittedName>
</protein>
<accession>A0ABM9MW93</accession>
<dbReference type="EMBL" id="CAUZLR010000006">
    <property type="protein sequence ID" value="CAK1244445.1"/>
    <property type="molecule type" value="Genomic_DNA"/>
</dbReference>
<keyword evidence="3" id="KW-0813">Transport</keyword>
<feature type="transmembrane region" description="Helical" evidence="8">
    <location>
        <begin position="293"/>
        <end position="313"/>
    </location>
</feature>
<keyword evidence="6 8" id="KW-1133">Transmembrane helix</keyword>
<evidence type="ECO:0000313" key="10">
    <source>
        <dbReference type="Proteomes" id="UP001314261"/>
    </source>
</evidence>
<organism evidence="9 10">
    <name type="scientific">Fructobacillus fructosus</name>
    <dbReference type="NCBI Taxonomy" id="1631"/>
    <lineage>
        <taxon>Bacteria</taxon>
        <taxon>Bacillati</taxon>
        <taxon>Bacillota</taxon>
        <taxon>Bacilli</taxon>
        <taxon>Lactobacillales</taxon>
        <taxon>Lactobacillaceae</taxon>
        <taxon>Fructobacillus</taxon>
    </lineage>
</organism>
<dbReference type="CDD" id="cd23110">
    <property type="entry name" value="GRP"/>
    <property type="match status" value="1"/>
</dbReference>
<feature type="transmembrane region" description="Helical" evidence="8">
    <location>
        <begin position="119"/>
        <end position="138"/>
    </location>
</feature>
<evidence type="ECO:0000313" key="9">
    <source>
        <dbReference type="EMBL" id="CAK1244445.1"/>
    </source>
</evidence>